<keyword evidence="3" id="KW-1185">Reference proteome</keyword>
<sequence length="119" mass="13249">MARQEEGELIPAVSGAILAMMDDSSDEEEDIMYQYHPLLASLADMMRYCVRYEVGGIMRRRSSCGARLGLFGIFCVFSSTIMLATANYDDGFLDTFNRGNDPTVTTGSMLLFVGRKYCV</sequence>
<proteinExistence type="predicted"/>
<gene>
    <name evidence="2" type="ORF">GWK47_042963</name>
</gene>
<keyword evidence="1" id="KW-1133">Transmembrane helix</keyword>
<comment type="caution">
    <text evidence="2">The sequence shown here is derived from an EMBL/GenBank/DDBJ whole genome shotgun (WGS) entry which is preliminary data.</text>
</comment>
<reference evidence="2" key="1">
    <citation type="submission" date="2020-07" db="EMBL/GenBank/DDBJ databases">
        <title>The High-quality genome of the commercially important snow crab, Chionoecetes opilio.</title>
        <authorList>
            <person name="Jeong J.-H."/>
            <person name="Ryu S."/>
        </authorList>
    </citation>
    <scope>NUCLEOTIDE SEQUENCE</scope>
    <source>
        <strain evidence="2">MADBK_172401_WGS</strain>
        <tissue evidence="2">Digestive gland</tissue>
    </source>
</reference>
<dbReference type="EMBL" id="JACEEZ010008464">
    <property type="protein sequence ID" value="KAG0723277.1"/>
    <property type="molecule type" value="Genomic_DNA"/>
</dbReference>
<evidence type="ECO:0000256" key="1">
    <source>
        <dbReference type="SAM" id="Phobius"/>
    </source>
</evidence>
<keyword evidence="1" id="KW-0812">Transmembrane</keyword>
<feature type="transmembrane region" description="Helical" evidence="1">
    <location>
        <begin position="68"/>
        <end position="88"/>
    </location>
</feature>
<evidence type="ECO:0000313" key="2">
    <source>
        <dbReference type="EMBL" id="KAG0723277.1"/>
    </source>
</evidence>
<accession>A0A8J4Y9V4</accession>
<name>A0A8J4Y9V4_CHIOP</name>
<organism evidence="2 3">
    <name type="scientific">Chionoecetes opilio</name>
    <name type="common">Atlantic snow crab</name>
    <name type="synonym">Cancer opilio</name>
    <dbReference type="NCBI Taxonomy" id="41210"/>
    <lineage>
        <taxon>Eukaryota</taxon>
        <taxon>Metazoa</taxon>
        <taxon>Ecdysozoa</taxon>
        <taxon>Arthropoda</taxon>
        <taxon>Crustacea</taxon>
        <taxon>Multicrustacea</taxon>
        <taxon>Malacostraca</taxon>
        <taxon>Eumalacostraca</taxon>
        <taxon>Eucarida</taxon>
        <taxon>Decapoda</taxon>
        <taxon>Pleocyemata</taxon>
        <taxon>Brachyura</taxon>
        <taxon>Eubrachyura</taxon>
        <taxon>Majoidea</taxon>
        <taxon>Majidae</taxon>
        <taxon>Chionoecetes</taxon>
    </lineage>
</organism>
<dbReference type="OrthoDB" id="10655191at2759"/>
<dbReference type="Proteomes" id="UP000770661">
    <property type="component" value="Unassembled WGS sequence"/>
</dbReference>
<evidence type="ECO:0000313" key="3">
    <source>
        <dbReference type="Proteomes" id="UP000770661"/>
    </source>
</evidence>
<dbReference type="AlphaFoldDB" id="A0A8J4Y9V4"/>
<protein>
    <submittedName>
        <fullName evidence="2">Uncharacterized protein</fullName>
    </submittedName>
</protein>
<keyword evidence="1" id="KW-0472">Membrane</keyword>